<feature type="domain" description="GED" evidence="1">
    <location>
        <begin position="223"/>
        <end position="279"/>
    </location>
</feature>
<dbReference type="InterPro" id="IPR020850">
    <property type="entry name" value="GED_dom"/>
</dbReference>
<gene>
    <name evidence="2" type="ORF">BDW59DRAFT_156342</name>
</gene>
<protein>
    <recommendedName>
        <fullName evidence="1">GED domain-containing protein</fullName>
    </recommendedName>
</protein>
<reference evidence="2 3" key="1">
    <citation type="submission" date="2024-07" db="EMBL/GenBank/DDBJ databases">
        <title>Section-level genome sequencing and comparative genomics of Aspergillus sections Usti and Cavernicolus.</title>
        <authorList>
            <consortium name="Lawrence Berkeley National Laboratory"/>
            <person name="Nybo J.L."/>
            <person name="Vesth T.C."/>
            <person name="Theobald S."/>
            <person name="Frisvad J.C."/>
            <person name="Larsen T.O."/>
            <person name="Kjaerboelling I."/>
            <person name="Rothschild-Mancinelli K."/>
            <person name="Lyhne E.K."/>
            <person name="Kogle M.E."/>
            <person name="Barry K."/>
            <person name="Clum A."/>
            <person name="Na H."/>
            <person name="Ledsgaard L."/>
            <person name="Lin J."/>
            <person name="Lipzen A."/>
            <person name="Kuo A."/>
            <person name="Riley R."/>
            <person name="Mondo S."/>
            <person name="LaButti K."/>
            <person name="Haridas S."/>
            <person name="Pangalinan J."/>
            <person name="Salamov A.A."/>
            <person name="Simmons B.A."/>
            <person name="Magnuson J.K."/>
            <person name="Chen J."/>
            <person name="Drula E."/>
            <person name="Henrissat B."/>
            <person name="Wiebenga A."/>
            <person name="Lubbers R.J."/>
            <person name="Gomes A.C."/>
            <person name="Makela M.R."/>
            <person name="Stajich J."/>
            <person name="Grigoriev I.V."/>
            <person name="Mortensen U.H."/>
            <person name="De vries R.P."/>
            <person name="Baker S.E."/>
            <person name="Andersen M.R."/>
        </authorList>
    </citation>
    <scope>NUCLEOTIDE SEQUENCE [LARGE SCALE GENOMIC DNA]</scope>
    <source>
        <strain evidence="2 3">CBS 600.67</strain>
    </source>
</reference>
<evidence type="ECO:0000313" key="2">
    <source>
        <dbReference type="EMBL" id="KAL2834412.1"/>
    </source>
</evidence>
<evidence type="ECO:0000313" key="3">
    <source>
        <dbReference type="Proteomes" id="UP001610335"/>
    </source>
</evidence>
<sequence>MEEQRGHLLRIAYQSETIVRQALDGAYRDGFFGGTVDPSILGSRRLRSVIRDLNEDFIDAMLIGGGHRQILSASTLTESNDHDRIATNRYLQDWAPSFVFQTSFWFKWNLGTDWHKCIYEQPLESAYEFLELFLHHVADDRTCGVILQDVIEPAMEEIKKGLFQRLQELSSYNSRCHPFSYGKSFHDSLHRLRKDRNPSFEANDRALTCTGRAEGTLSDHCAALEVVDYLQAYYDGAPMNFTDNIAILAIENCLLLPLETLLTSKTVYEMALTKSNVRL</sequence>
<comment type="caution">
    <text evidence="2">The sequence shown here is derived from an EMBL/GenBank/DDBJ whole genome shotgun (WGS) entry which is preliminary data.</text>
</comment>
<dbReference type="Proteomes" id="UP001610335">
    <property type="component" value="Unassembled WGS sequence"/>
</dbReference>
<accession>A0ABR4J2Z7</accession>
<name>A0ABR4J2Z7_9EURO</name>
<proteinExistence type="predicted"/>
<dbReference type="EMBL" id="JBFXLS010000002">
    <property type="protein sequence ID" value="KAL2834412.1"/>
    <property type="molecule type" value="Genomic_DNA"/>
</dbReference>
<organism evidence="2 3">
    <name type="scientific">Aspergillus cavernicola</name>
    <dbReference type="NCBI Taxonomy" id="176166"/>
    <lineage>
        <taxon>Eukaryota</taxon>
        <taxon>Fungi</taxon>
        <taxon>Dikarya</taxon>
        <taxon>Ascomycota</taxon>
        <taxon>Pezizomycotina</taxon>
        <taxon>Eurotiomycetes</taxon>
        <taxon>Eurotiomycetidae</taxon>
        <taxon>Eurotiales</taxon>
        <taxon>Aspergillaceae</taxon>
        <taxon>Aspergillus</taxon>
        <taxon>Aspergillus subgen. Nidulantes</taxon>
    </lineage>
</organism>
<evidence type="ECO:0000259" key="1">
    <source>
        <dbReference type="PROSITE" id="PS51388"/>
    </source>
</evidence>
<keyword evidence="3" id="KW-1185">Reference proteome</keyword>
<dbReference type="PROSITE" id="PS51388">
    <property type="entry name" value="GED"/>
    <property type="match status" value="1"/>
</dbReference>